<keyword evidence="2" id="KW-1133">Transmembrane helix</keyword>
<gene>
    <name evidence="3" type="ORF">DWV92_07175</name>
</gene>
<evidence type="ECO:0000256" key="2">
    <source>
        <dbReference type="SAM" id="Phobius"/>
    </source>
</evidence>
<evidence type="ECO:0000313" key="4">
    <source>
        <dbReference type="Proteomes" id="UP000265970"/>
    </source>
</evidence>
<evidence type="ECO:0000256" key="1">
    <source>
        <dbReference type="SAM" id="MobiDB-lite"/>
    </source>
</evidence>
<dbReference type="EMBL" id="QRZV01000004">
    <property type="protein sequence ID" value="RGW08614.1"/>
    <property type="molecule type" value="Genomic_DNA"/>
</dbReference>
<feature type="transmembrane region" description="Helical" evidence="2">
    <location>
        <begin position="52"/>
        <end position="75"/>
    </location>
</feature>
<keyword evidence="2" id="KW-0472">Membrane</keyword>
<keyword evidence="2" id="KW-0812">Transmembrane</keyword>
<accession>A0A395XD31</accession>
<protein>
    <submittedName>
        <fullName evidence="3">Uncharacterized protein</fullName>
    </submittedName>
</protein>
<name>A0A395XD31_9BIFI</name>
<feature type="region of interest" description="Disordered" evidence="1">
    <location>
        <begin position="76"/>
        <end position="96"/>
    </location>
</feature>
<organism evidence="3 4">
    <name type="scientific">Bifidobacterium pseudolongum</name>
    <dbReference type="NCBI Taxonomy" id="1694"/>
    <lineage>
        <taxon>Bacteria</taxon>
        <taxon>Bacillati</taxon>
        <taxon>Actinomycetota</taxon>
        <taxon>Actinomycetes</taxon>
        <taxon>Bifidobacteriales</taxon>
        <taxon>Bifidobacteriaceae</taxon>
        <taxon>Bifidobacterium</taxon>
    </lineage>
</organism>
<comment type="caution">
    <text evidence="3">The sequence shown here is derived from an EMBL/GenBank/DDBJ whole genome shotgun (WGS) entry which is preliminary data.</text>
</comment>
<proteinExistence type="predicted"/>
<dbReference type="RefSeq" id="WP_118239489.1">
    <property type="nucleotide sequence ID" value="NZ_QRZV01000004.1"/>
</dbReference>
<sequence>MAKNSGTIHEIIETNRRRPWKHAPSAHWTALIMTGILSAPTIADTIRDRDPYMLVASLALAIVFFLILETALYLASPPSGAKPQSHGKGHLDQPDK</sequence>
<evidence type="ECO:0000313" key="3">
    <source>
        <dbReference type="EMBL" id="RGW08614.1"/>
    </source>
</evidence>
<dbReference type="AlphaFoldDB" id="A0A395XD31"/>
<dbReference type="Proteomes" id="UP000265970">
    <property type="component" value="Unassembled WGS sequence"/>
</dbReference>
<reference evidence="3 4" key="1">
    <citation type="submission" date="2018-08" db="EMBL/GenBank/DDBJ databases">
        <title>A genome reference for cultivated species of the human gut microbiota.</title>
        <authorList>
            <person name="Zou Y."/>
            <person name="Xue W."/>
            <person name="Luo G."/>
        </authorList>
    </citation>
    <scope>NUCLEOTIDE SEQUENCE [LARGE SCALE GENOMIC DNA]</scope>
    <source>
        <strain evidence="3 4">AF13-3LB</strain>
    </source>
</reference>